<name>A0A1I8B8Z0_MELHA</name>
<accession>A0A1I8B8Z0</accession>
<organism evidence="2 3">
    <name type="scientific">Meloidogyne hapla</name>
    <name type="common">Root-knot nematode worm</name>
    <dbReference type="NCBI Taxonomy" id="6305"/>
    <lineage>
        <taxon>Eukaryota</taxon>
        <taxon>Metazoa</taxon>
        <taxon>Ecdysozoa</taxon>
        <taxon>Nematoda</taxon>
        <taxon>Chromadorea</taxon>
        <taxon>Rhabditida</taxon>
        <taxon>Tylenchina</taxon>
        <taxon>Tylenchomorpha</taxon>
        <taxon>Tylenchoidea</taxon>
        <taxon>Meloidogynidae</taxon>
        <taxon>Meloidogyninae</taxon>
        <taxon>Meloidogyne</taxon>
    </lineage>
</organism>
<evidence type="ECO:0000313" key="2">
    <source>
        <dbReference type="Proteomes" id="UP000095281"/>
    </source>
</evidence>
<dbReference type="Proteomes" id="UP000095281">
    <property type="component" value="Unplaced"/>
</dbReference>
<evidence type="ECO:0000256" key="1">
    <source>
        <dbReference type="SAM" id="MobiDB-lite"/>
    </source>
</evidence>
<proteinExistence type="predicted"/>
<dbReference type="WBParaSite" id="MhA1_Contig1572.frz3.gene7">
    <property type="protein sequence ID" value="MhA1_Contig1572.frz3.gene7"/>
    <property type="gene ID" value="MhA1_Contig1572.frz3.gene7"/>
</dbReference>
<feature type="region of interest" description="Disordered" evidence="1">
    <location>
        <begin position="25"/>
        <end position="82"/>
    </location>
</feature>
<sequence length="82" mass="9070">MFSLNGTYSNSSEETINKIEKLRQRSSGLSHKIAKMQIDTNSYTKKLKINEGDDYDSEGSVNSPLPAGTGSTNQIEDEARKN</sequence>
<protein>
    <submittedName>
        <fullName evidence="3">Uncharacterized protein</fullName>
    </submittedName>
</protein>
<dbReference type="AlphaFoldDB" id="A0A1I8B8Z0"/>
<reference evidence="3" key="1">
    <citation type="submission" date="2016-11" db="UniProtKB">
        <authorList>
            <consortium name="WormBaseParasite"/>
        </authorList>
    </citation>
    <scope>IDENTIFICATION</scope>
</reference>
<evidence type="ECO:0000313" key="3">
    <source>
        <dbReference type="WBParaSite" id="MhA1_Contig1572.frz3.gene7"/>
    </source>
</evidence>
<feature type="compositionally biased region" description="Polar residues" evidence="1">
    <location>
        <begin position="59"/>
        <end position="74"/>
    </location>
</feature>
<keyword evidence="2" id="KW-1185">Reference proteome</keyword>